<dbReference type="InterPro" id="IPR011067">
    <property type="entry name" value="Plasmid_toxin/cell-grow_inhib"/>
</dbReference>
<gene>
    <name evidence="3" type="ORF">N866_11180</name>
</gene>
<evidence type="ECO:0000256" key="2">
    <source>
        <dbReference type="ARBA" id="ARBA00022649"/>
    </source>
</evidence>
<reference evidence="3 4" key="1">
    <citation type="submission" date="2014-01" db="EMBL/GenBank/DDBJ databases">
        <title>Actinotalea ferrariae CF5-4.</title>
        <authorList>
            <person name="Chen F."/>
            <person name="Li Y."/>
            <person name="Wang G."/>
        </authorList>
    </citation>
    <scope>NUCLEOTIDE SEQUENCE [LARGE SCALE GENOMIC DNA]</scope>
    <source>
        <strain evidence="3 4">CF5-4</strain>
    </source>
</reference>
<comment type="similarity">
    <text evidence="1">Belongs to the PemK/MazF family.</text>
</comment>
<name>A0A021VM48_9CELL</name>
<dbReference type="EMBL" id="AXCW01000314">
    <property type="protein sequence ID" value="EYR62158.1"/>
    <property type="molecule type" value="Genomic_DNA"/>
</dbReference>
<sequence length="120" mass="13480">MVSLSVEAGDLVLVSYPFSAHADEPYKPRPVLVVNAVRQGDETLLCAMVTSNERRWSRPKPGDIRIEEWQEAGLPLQSVIRTRRVWTAEHRDLIRAFGKVSGETLEAARTQLIDLITRAA</sequence>
<dbReference type="Gene3D" id="2.30.30.110">
    <property type="match status" value="1"/>
</dbReference>
<dbReference type="SUPFAM" id="SSF50118">
    <property type="entry name" value="Cell growth inhibitor/plasmid maintenance toxic component"/>
    <property type="match status" value="1"/>
</dbReference>
<dbReference type="InterPro" id="IPR003477">
    <property type="entry name" value="PemK-like"/>
</dbReference>
<keyword evidence="2" id="KW-1277">Toxin-antitoxin system</keyword>
<dbReference type="Proteomes" id="UP000019753">
    <property type="component" value="Unassembled WGS sequence"/>
</dbReference>
<organism evidence="3 4">
    <name type="scientific">Actinotalea ferrariae CF5-4</name>
    <dbReference type="NCBI Taxonomy" id="948458"/>
    <lineage>
        <taxon>Bacteria</taxon>
        <taxon>Bacillati</taxon>
        <taxon>Actinomycetota</taxon>
        <taxon>Actinomycetes</taxon>
        <taxon>Micrococcales</taxon>
        <taxon>Cellulomonadaceae</taxon>
        <taxon>Actinotalea</taxon>
    </lineage>
</organism>
<proteinExistence type="inferred from homology"/>
<accession>A0A021VM48</accession>
<comment type="caution">
    <text evidence="3">The sequence shown here is derived from an EMBL/GenBank/DDBJ whole genome shotgun (WGS) entry which is preliminary data.</text>
</comment>
<protein>
    <submittedName>
        <fullName evidence="3">Growth inhibitor PemK</fullName>
    </submittedName>
</protein>
<evidence type="ECO:0000313" key="3">
    <source>
        <dbReference type="EMBL" id="EYR62158.1"/>
    </source>
</evidence>
<evidence type="ECO:0000256" key="1">
    <source>
        <dbReference type="ARBA" id="ARBA00007521"/>
    </source>
</evidence>
<dbReference type="AlphaFoldDB" id="A0A021VM48"/>
<evidence type="ECO:0000313" key="4">
    <source>
        <dbReference type="Proteomes" id="UP000019753"/>
    </source>
</evidence>
<dbReference type="Pfam" id="PF02452">
    <property type="entry name" value="PemK_toxin"/>
    <property type="match status" value="1"/>
</dbReference>
<keyword evidence="4" id="KW-1185">Reference proteome</keyword>
<dbReference type="GO" id="GO:0003677">
    <property type="term" value="F:DNA binding"/>
    <property type="evidence" value="ECO:0007669"/>
    <property type="project" value="InterPro"/>
</dbReference>